<dbReference type="CDD" id="cd00009">
    <property type="entry name" value="AAA"/>
    <property type="match status" value="1"/>
</dbReference>
<dbReference type="InterPro" id="IPR027417">
    <property type="entry name" value="P-loop_NTPase"/>
</dbReference>
<reference evidence="3" key="1">
    <citation type="submission" date="2020-07" db="EMBL/GenBank/DDBJ databases">
        <title>Huge and variable diversity of episymbiotic CPR bacteria and DPANN archaea in groundwater ecosystems.</title>
        <authorList>
            <person name="He C.Y."/>
            <person name="Keren R."/>
            <person name="Whittaker M."/>
            <person name="Farag I.F."/>
            <person name="Doudna J."/>
            <person name="Cate J.H.D."/>
            <person name="Banfield J.F."/>
        </authorList>
    </citation>
    <scope>NUCLEOTIDE SEQUENCE</scope>
    <source>
        <strain evidence="3">NC_groundwater_763_Ag_S-0.2um_68_21</strain>
    </source>
</reference>
<accession>A0A932HZP2</accession>
<dbReference type="GO" id="GO:0005524">
    <property type="term" value="F:ATP binding"/>
    <property type="evidence" value="ECO:0007669"/>
    <property type="project" value="InterPro"/>
</dbReference>
<name>A0A932HZP2_UNCTE</name>
<dbReference type="AlphaFoldDB" id="A0A932HZP2"/>
<comment type="caution">
    <text evidence="3">The sequence shown here is derived from an EMBL/GenBank/DDBJ whole genome shotgun (WGS) entry which is preliminary data.</text>
</comment>
<evidence type="ECO:0000259" key="2">
    <source>
        <dbReference type="Pfam" id="PF07728"/>
    </source>
</evidence>
<dbReference type="Proteomes" id="UP000782312">
    <property type="component" value="Unassembled WGS sequence"/>
</dbReference>
<organism evidence="3 4">
    <name type="scientific">Tectimicrobiota bacterium</name>
    <dbReference type="NCBI Taxonomy" id="2528274"/>
    <lineage>
        <taxon>Bacteria</taxon>
        <taxon>Pseudomonadati</taxon>
        <taxon>Nitrospinota/Tectimicrobiota group</taxon>
        <taxon>Candidatus Tectimicrobiota</taxon>
    </lineage>
</organism>
<dbReference type="PANTHER" id="PTHR42759:SF1">
    <property type="entry name" value="MAGNESIUM-CHELATASE SUBUNIT CHLD"/>
    <property type="match status" value="1"/>
</dbReference>
<evidence type="ECO:0000313" key="4">
    <source>
        <dbReference type="Proteomes" id="UP000782312"/>
    </source>
</evidence>
<dbReference type="Gene3D" id="3.40.50.300">
    <property type="entry name" value="P-loop containing nucleotide triphosphate hydrolases"/>
    <property type="match status" value="1"/>
</dbReference>
<dbReference type="EMBL" id="JACPUR010000017">
    <property type="protein sequence ID" value="MBI3127413.1"/>
    <property type="molecule type" value="Genomic_DNA"/>
</dbReference>
<proteinExistence type="predicted"/>
<feature type="domain" description="ATPase dynein-related AAA" evidence="2">
    <location>
        <begin position="36"/>
        <end position="202"/>
    </location>
</feature>
<gene>
    <name evidence="3" type="ORF">HYZ11_07395</name>
</gene>
<protein>
    <submittedName>
        <fullName evidence="3">MoxR family ATPase</fullName>
    </submittedName>
</protein>
<dbReference type="SUPFAM" id="SSF52540">
    <property type="entry name" value="P-loop containing nucleoside triphosphate hydrolases"/>
    <property type="match status" value="1"/>
</dbReference>
<sequence length="351" mass="39463">MFPSTDKVRTSLAGQSYIASREICTALYLAEGMGKPVLVEGPAGVGKTELAKVWAAATGRNLIRLQCYEGLDEAKALYEWEYSKQMLYTQLLRDKLQQVLSDARTLGEAADRVAKEEDIFFSERFLLSRPLLRAIKAEEPTLLLVDEVDRSDAEFEAFLLEVLSDFQVSIPEVGTIRAPKPPAVVLTSNNTRELSEALKRRCLYLFIGYPSSEAELEVVRLKVPGLAAELAKEVVALVQSLREMDLKKHPSVSETIDWAKALVMLNVKHLDEATLDSTLTVLLKHEQDVLRARRVLESRQAKGMAAEAMRRQGAGRPDAGENGEQEWPPSSRRRRRDHRFENPYQRGLPED</sequence>
<dbReference type="InterPro" id="IPR050764">
    <property type="entry name" value="CbbQ/NirQ/NorQ/GpvN"/>
</dbReference>
<dbReference type="Pfam" id="PF07728">
    <property type="entry name" value="AAA_5"/>
    <property type="match status" value="1"/>
</dbReference>
<feature type="region of interest" description="Disordered" evidence="1">
    <location>
        <begin position="301"/>
        <end position="351"/>
    </location>
</feature>
<dbReference type="PANTHER" id="PTHR42759">
    <property type="entry name" value="MOXR FAMILY PROTEIN"/>
    <property type="match status" value="1"/>
</dbReference>
<evidence type="ECO:0000256" key="1">
    <source>
        <dbReference type="SAM" id="MobiDB-lite"/>
    </source>
</evidence>
<evidence type="ECO:0000313" key="3">
    <source>
        <dbReference type="EMBL" id="MBI3127413.1"/>
    </source>
</evidence>
<dbReference type="InterPro" id="IPR011704">
    <property type="entry name" value="ATPase_dyneun-rel_AAA"/>
</dbReference>
<dbReference type="GO" id="GO:0016887">
    <property type="term" value="F:ATP hydrolysis activity"/>
    <property type="evidence" value="ECO:0007669"/>
    <property type="project" value="InterPro"/>
</dbReference>